<dbReference type="Proteomes" id="UP000249794">
    <property type="component" value="Unassembled WGS sequence"/>
</dbReference>
<proteinExistence type="predicted"/>
<sequence>MSWELASSDRALVLFLALFPEASSANFAITLQKKSANVRKSNQINLFELAYISSMPFDALWNQCF</sequence>
<organism evidence="1 2">
    <name type="scientific">Phormidesmis priestleyi</name>
    <dbReference type="NCBI Taxonomy" id="268141"/>
    <lineage>
        <taxon>Bacteria</taxon>
        <taxon>Bacillati</taxon>
        <taxon>Cyanobacteriota</taxon>
        <taxon>Cyanophyceae</taxon>
        <taxon>Leptolyngbyales</taxon>
        <taxon>Leptolyngbyaceae</taxon>
        <taxon>Phormidesmis</taxon>
    </lineage>
</organism>
<protein>
    <submittedName>
        <fullName evidence="1">Uncharacterized protein</fullName>
    </submittedName>
</protein>
<evidence type="ECO:0000313" key="1">
    <source>
        <dbReference type="EMBL" id="PZO61212.1"/>
    </source>
</evidence>
<comment type="caution">
    <text evidence="1">The sequence shown here is derived from an EMBL/GenBank/DDBJ whole genome shotgun (WGS) entry which is preliminary data.</text>
</comment>
<dbReference type="AlphaFoldDB" id="A0A2W4XZN5"/>
<reference evidence="2" key="1">
    <citation type="submission" date="2018-04" db="EMBL/GenBank/DDBJ databases">
        <authorList>
            <person name="Cornet L."/>
        </authorList>
    </citation>
    <scope>NUCLEOTIDE SEQUENCE [LARGE SCALE GENOMIC DNA]</scope>
</reference>
<reference evidence="1 2" key="2">
    <citation type="submission" date="2018-06" db="EMBL/GenBank/DDBJ databases">
        <title>Metagenomic assembly of (sub)arctic Cyanobacteria and their associated microbiome from non-axenic cultures.</title>
        <authorList>
            <person name="Baurain D."/>
        </authorList>
    </citation>
    <scope>NUCLEOTIDE SEQUENCE [LARGE SCALE GENOMIC DNA]</scope>
    <source>
        <strain evidence="1">ULC027bin1</strain>
    </source>
</reference>
<name>A0A2W4XZN5_9CYAN</name>
<accession>A0A2W4XZN5</accession>
<evidence type="ECO:0000313" key="2">
    <source>
        <dbReference type="Proteomes" id="UP000249794"/>
    </source>
</evidence>
<dbReference type="EMBL" id="QBMP01000003">
    <property type="protein sequence ID" value="PZO61212.1"/>
    <property type="molecule type" value="Genomic_DNA"/>
</dbReference>
<gene>
    <name evidence="1" type="ORF">DCF15_00680</name>
</gene>